<evidence type="ECO:0000256" key="5">
    <source>
        <dbReference type="ARBA" id="ARBA00022840"/>
    </source>
</evidence>
<dbReference type="PANTHER" id="PTHR47959:SF1">
    <property type="entry name" value="ATP-DEPENDENT RNA HELICASE DBPA"/>
    <property type="match status" value="1"/>
</dbReference>
<protein>
    <recommendedName>
        <fullName evidence="1">RNA helicase</fullName>
        <ecNumber evidence="1">3.6.4.13</ecNumber>
    </recommendedName>
</protein>
<dbReference type="Pfam" id="PF00271">
    <property type="entry name" value="Helicase_C"/>
    <property type="match status" value="1"/>
</dbReference>
<feature type="domain" description="Helicase ATP-binding" evidence="9">
    <location>
        <begin position="195"/>
        <end position="374"/>
    </location>
</feature>
<dbReference type="Pfam" id="PF00270">
    <property type="entry name" value="DEAD"/>
    <property type="match status" value="1"/>
</dbReference>
<dbReference type="GO" id="GO:0003724">
    <property type="term" value="F:RNA helicase activity"/>
    <property type="evidence" value="ECO:0007669"/>
    <property type="project" value="UniProtKB-EC"/>
</dbReference>
<evidence type="ECO:0000259" key="9">
    <source>
        <dbReference type="PROSITE" id="PS51192"/>
    </source>
</evidence>
<dbReference type="PROSITE" id="PS51192">
    <property type="entry name" value="HELICASE_ATP_BIND_1"/>
    <property type="match status" value="1"/>
</dbReference>
<dbReference type="PROSITE" id="PS51195">
    <property type="entry name" value="Q_MOTIF"/>
    <property type="match status" value="1"/>
</dbReference>
<evidence type="ECO:0000256" key="2">
    <source>
        <dbReference type="ARBA" id="ARBA00022741"/>
    </source>
</evidence>
<dbReference type="SMART" id="SM00490">
    <property type="entry name" value="HELICc"/>
    <property type="match status" value="1"/>
</dbReference>
<dbReference type="Proteomes" id="UP000035680">
    <property type="component" value="Unassembled WGS sequence"/>
</dbReference>
<feature type="compositionally biased region" description="Polar residues" evidence="8">
    <location>
        <begin position="22"/>
        <end position="44"/>
    </location>
</feature>
<evidence type="ECO:0000256" key="1">
    <source>
        <dbReference type="ARBA" id="ARBA00012552"/>
    </source>
</evidence>
<accession>A0A0K0F5P8</accession>
<organism evidence="12 13">
    <name type="scientific">Strongyloides venezuelensis</name>
    <name type="common">Threadworm</name>
    <dbReference type="NCBI Taxonomy" id="75913"/>
    <lineage>
        <taxon>Eukaryota</taxon>
        <taxon>Metazoa</taxon>
        <taxon>Ecdysozoa</taxon>
        <taxon>Nematoda</taxon>
        <taxon>Chromadorea</taxon>
        <taxon>Rhabditida</taxon>
        <taxon>Tylenchina</taxon>
        <taxon>Panagrolaimomorpha</taxon>
        <taxon>Strongyloidoidea</taxon>
        <taxon>Strongyloididae</taxon>
        <taxon>Strongyloides</taxon>
    </lineage>
</organism>
<keyword evidence="5 7" id="KW-0067">ATP-binding</keyword>
<dbReference type="InterPro" id="IPR014001">
    <property type="entry name" value="Helicase_ATP-bd"/>
</dbReference>
<keyword evidence="4 7" id="KW-0347">Helicase</keyword>
<proteinExistence type="inferred from homology"/>
<evidence type="ECO:0000256" key="6">
    <source>
        <dbReference type="PROSITE-ProRule" id="PRU00552"/>
    </source>
</evidence>
<name>A0A0K0F5P8_STRVS</name>
<dbReference type="GO" id="GO:0005524">
    <property type="term" value="F:ATP binding"/>
    <property type="evidence" value="ECO:0007669"/>
    <property type="project" value="UniProtKB-KW"/>
</dbReference>
<dbReference type="CDD" id="cd18787">
    <property type="entry name" value="SF2_C_DEAD"/>
    <property type="match status" value="1"/>
</dbReference>
<keyword evidence="12" id="KW-1185">Reference proteome</keyword>
<keyword evidence="2 7" id="KW-0547">Nucleotide-binding</keyword>
<evidence type="ECO:0000256" key="8">
    <source>
        <dbReference type="SAM" id="MobiDB-lite"/>
    </source>
</evidence>
<reference evidence="13" key="2">
    <citation type="submission" date="2015-08" db="UniProtKB">
        <authorList>
            <consortium name="WormBaseParasite"/>
        </authorList>
    </citation>
    <scope>IDENTIFICATION</scope>
</reference>
<dbReference type="GO" id="GO:0016787">
    <property type="term" value="F:hydrolase activity"/>
    <property type="evidence" value="ECO:0007669"/>
    <property type="project" value="UniProtKB-KW"/>
</dbReference>
<dbReference type="STRING" id="75913.A0A0K0F5P8"/>
<dbReference type="InterPro" id="IPR011545">
    <property type="entry name" value="DEAD/DEAH_box_helicase_dom"/>
</dbReference>
<evidence type="ECO:0000256" key="7">
    <source>
        <dbReference type="RuleBase" id="RU000492"/>
    </source>
</evidence>
<feature type="domain" description="Helicase C-terminal" evidence="10">
    <location>
        <begin position="413"/>
        <end position="552"/>
    </location>
</feature>
<evidence type="ECO:0000313" key="12">
    <source>
        <dbReference type="Proteomes" id="UP000035680"/>
    </source>
</evidence>
<comment type="similarity">
    <text evidence="7">Belongs to the DEAD box helicase family.</text>
</comment>
<dbReference type="PANTHER" id="PTHR47959">
    <property type="entry name" value="ATP-DEPENDENT RNA HELICASE RHLE-RELATED"/>
    <property type="match status" value="1"/>
</dbReference>
<dbReference type="GO" id="GO:0043186">
    <property type="term" value="C:P granule"/>
    <property type="evidence" value="ECO:0007669"/>
    <property type="project" value="UniProtKB-ARBA"/>
</dbReference>
<dbReference type="SMART" id="SM00487">
    <property type="entry name" value="DEXDc"/>
    <property type="match status" value="1"/>
</dbReference>
<dbReference type="InterPro" id="IPR050079">
    <property type="entry name" value="DEAD_box_RNA_helicase"/>
</dbReference>
<reference evidence="12" key="1">
    <citation type="submission" date="2014-07" db="EMBL/GenBank/DDBJ databases">
        <authorList>
            <person name="Martin A.A"/>
            <person name="De Silva N."/>
        </authorList>
    </citation>
    <scope>NUCLEOTIDE SEQUENCE</scope>
</reference>
<dbReference type="Gene3D" id="3.40.50.300">
    <property type="entry name" value="P-loop containing nucleotide triphosphate hydrolases"/>
    <property type="match status" value="2"/>
</dbReference>
<feature type="region of interest" description="Disordered" evidence="8">
    <location>
        <begin position="22"/>
        <end position="46"/>
    </location>
</feature>
<dbReference type="InterPro" id="IPR001650">
    <property type="entry name" value="Helicase_C-like"/>
</dbReference>
<dbReference type="GO" id="GO:0003676">
    <property type="term" value="F:nucleic acid binding"/>
    <property type="evidence" value="ECO:0007669"/>
    <property type="project" value="InterPro"/>
</dbReference>
<dbReference type="GO" id="GO:0005829">
    <property type="term" value="C:cytosol"/>
    <property type="evidence" value="ECO:0007669"/>
    <property type="project" value="TreeGrafter"/>
</dbReference>
<dbReference type="WBParaSite" id="SVE_0414000.1">
    <property type="protein sequence ID" value="SVE_0414000.1"/>
    <property type="gene ID" value="SVE_0414000"/>
</dbReference>
<evidence type="ECO:0000259" key="10">
    <source>
        <dbReference type="PROSITE" id="PS51194"/>
    </source>
</evidence>
<dbReference type="EC" id="3.6.4.13" evidence="1"/>
<evidence type="ECO:0000313" key="13">
    <source>
        <dbReference type="WBParaSite" id="SVE_0414000.1"/>
    </source>
</evidence>
<dbReference type="PROSITE" id="PS51194">
    <property type="entry name" value="HELICASE_CTER"/>
    <property type="match status" value="1"/>
</dbReference>
<feature type="short sequence motif" description="Q motif" evidence="6">
    <location>
        <begin position="164"/>
        <end position="192"/>
    </location>
</feature>
<evidence type="ECO:0000256" key="4">
    <source>
        <dbReference type="ARBA" id="ARBA00022806"/>
    </source>
</evidence>
<dbReference type="SUPFAM" id="SSF52540">
    <property type="entry name" value="P-loop containing nucleoside triphosphate hydrolases"/>
    <property type="match status" value="1"/>
</dbReference>
<keyword evidence="3 7" id="KW-0378">Hydrolase</keyword>
<dbReference type="InterPro" id="IPR000629">
    <property type="entry name" value="RNA-helicase_DEAD-box_CS"/>
</dbReference>
<dbReference type="PROSITE" id="PS00039">
    <property type="entry name" value="DEAD_ATP_HELICASE"/>
    <property type="match status" value="1"/>
</dbReference>
<evidence type="ECO:0000256" key="3">
    <source>
        <dbReference type="ARBA" id="ARBA00022801"/>
    </source>
</evidence>
<sequence length="552" mass="62837">MKTKKSTITPLSTIMEDAEEGNNNYIHSLPNNQKSPGGNTSQRPIETGNVRCNVNKIYFNVRRSPTLAPNNTKYRMGNIISPQLFSNTTQKNMRHLERMSYEPSRNNFKNGFKNNFCGDYNPINRPCDTIFEEDRKNSEYYSHLDEIDDEIIVSGAGDVRKCYETWEDANFHQTLQSTLTKSGYTKPRKIQAFAIPIIADGSDLIGQSETGSGKTGAYLLPIIDEMLKTEWTSVRRVPFALIIAPTRELVLQIHEQARKFCDGSQYGCSKLYGQISNGYLQRELDRGCDILIATPGRLTEFLSRGYIHLNKLRYVVLDEADRLMEYNFAKEVTNILRSSLCTPLVSRQNLLFSATFPPELQKYFREWVKDNAVTIRNDKSNQVNKNIIHTFICVEGMNKNRMCADILVTESEEAKNNGLPLRKTLVFVEKKKTSDMLAFLLINHGIRALSINGNRCQEDREKALNEFRSGNIDVLVATDVAARGIDIYGLDHVIIVELPNDFMTFIHRVGRTGRIKEGEATTFYDPKKDYVLAGEISNMLLKAGQKVPDFIR</sequence>
<dbReference type="InterPro" id="IPR014014">
    <property type="entry name" value="RNA_helicase_DEAD_Q_motif"/>
</dbReference>
<evidence type="ECO:0000259" key="11">
    <source>
        <dbReference type="PROSITE" id="PS51195"/>
    </source>
</evidence>
<feature type="domain" description="DEAD-box RNA helicase Q" evidence="11">
    <location>
        <begin position="164"/>
        <end position="192"/>
    </location>
</feature>
<dbReference type="AlphaFoldDB" id="A0A0K0F5P8"/>
<dbReference type="InterPro" id="IPR027417">
    <property type="entry name" value="P-loop_NTPase"/>
</dbReference>